<gene>
    <name evidence="1" type="ORF">MJO52_17545</name>
</gene>
<proteinExistence type="predicted"/>
<accession>A0ABY4V993</accession>
<reference evidence="1" key="1">
    <citation type="submission" date="2022-02" db="EMBL/GenBank/DDBJ databases">
        <title>Coral-associated bacteria.</title>
        <authorList>
            <person name="Tang K."/>
            <person name="Wang X."/>
        </authorList>
    </citation>
    <scope>NUCLEOTIDE SEQUENCE</scope>
    <source>
        <strain evidence="1">SCSIO 43006</strain>
    </source>
</reference>
<keyword evidence="2" id="KW-1185">Reference proteome</keyword>
<dbReference type="Proteomes" id="UP001055658">
    <property type="component" value="Chromosome"/>
</dbReference>
<dbReference type="RefSeq" id="WP_252083250.1">
    <property type="nucleotide sequence ID" value="NZ_CP092418.1"/>
</dbReference>
<sequence>METVDPTKASEVARSLCKNYSVEVESFSSEYSDTVEQFSELIAECYKRGDKFSAHGNKVEQEKLSVAFLDLAINNLFSSMQLLIIEHIIPSGNMYRQAIEAACLSILLSHQGKLTPNSN</sequence>
<protein>
    <submittedName>
        <fullName evidence="1">Uncharacterized protein</fullName>
    </submittedName>
</protein>
<evidence type="ECO:0000313" key="1">
    <source>
        <dbReference type="EMBL" id="USD20845.1"/>
    </source>
</evidence>
<name>A0ABY4V993_9GAMM</name>
<evidence type="ECO:0000313" key="2">
    <source>
        <dbReference type="Proteomes" id="UP001055658"/>
    </source>
</evidence>
<organism evidence="1 2">
    <name type="scientific">Microbulbifer variabilis</name>
    <dbReference type="NCBI Taxonomy" id="266805"/>
    <lineage>
        <taxon>Bacteria</taxon>
        <taxon>Pseudomonadati</taxon>
        <taxon>Pseudomonadota</taxon>
        <taxon>Gammaproteobacteria</taxon>
        <taxon>Cellvibrionales</taxon>
        <taxon>Microbulbiferaceae</taxon>
        <taxon>Microbulbifer</taxon>
    </lineage>
</organism>
<dbReference type="EMBL" id="CP092418">
    <property type="protein sequence ID" value="USD20845.1"/>
    <property type="molecule type" value="Genomic_DNA"/>
</dbReference>